<organism evidence="1 2">
    <name type="scientific">Tuber borchii</name>
    <name type="common">White truffle</name>
    <dbReference type="NCBI Taxonomy" id="42251"/>
    <lineage>
        <taxon>Eukaryota</taxon>
        <taxon>Fungi</taxon>
        <taxon>Dikarya</taxon>
        <taxon>Ascomycota</taxon>
        <taxon>Pezizomycotina</taxon>
        <taxon>Pezizomycetes</taxon>
        <taxon>Pezizales</taxon>
        <taxon>Tuberaceae</taxon>
        <taxon>Tuber</taxon>
    </lineage>
</organism>
<protein>
    <submittedName>
        <fullName evidence="1">Uncharacterized protein</fullName>
    </submittedName>
</protein>
<gene>
    <name evidence="1" type="ORF">B9Z19DRAFT_522336</name>
</gene>
<name>A0A2T6ZDY3_TUBBO</name>
<evidence type="ECO:0000313" key="2">
    <source>
        <dbReference type="Proteomes" id="UP000244722"/>
    </source>
</evidence>
<sequence length="171" mass="18822">MMIVDECEGRPCADLWQLLVSFVTSLRASHSPTRLTCVQAIIQVLEYLRGTPWFARPLRGHGGGRSCTILHQPCHASPTSQQEEKGSWSIDLFFSPFQEGFSRKEVKKKKRKTTSSCSRTIPSSLSLSIFLSPLPSLPLALLMSSACSAFSARVKGTDGRKGGGEEKFKSE</sequence>
<dbReference type="Proteomes" id="UP000244722">
    <property type="component" value="Unassembled WGS sequence"/>
</dbReference>
<dbReference type="EMBL" id="NESQ01000357">
    <property type="protein sequence ID" value="PUU73656.1"/>
    <property type="molecule type" value="Genomic_DNA"/>
</dbReference>
<comment type="caution">
    <text evidence="1">The sequence shown here is derived from an EMBL/GenBank/DDBJ whole genome shotgun (WGS) entry which is preliminary data.</text>
</comment>
<accession>A0A2T6ZDY3</accession>
<evidence type="ECO:0000313" key="1">
    <source>
        <dbReference type="EMBL" id="PUU73656.1"/>
    </source>
</evidence>
<reference evidence="1 2" key="1">
    <citation type="submission" date="2017-04" db="EMBL/GenBank/DDBJ databases">
        <title>Draft genome sequence of Tuber borchii Vittad., a whitish edible truffle.</title>
        <authorList>
            <consortium name="DOE Joint Genome Institute"/>
            <person name="Murat C."/>
            <person name="Kuo A."/>
            <person name="Barry K.W."/>
            <person name="Clum A."/>
            <person name="Dockter R.B."/>
            <person name="Fauchery L."/>
            <person name="Iotti M."/>
            <person name="Kohler A."/>
            <person name="Labutti K."/>
            <person name="Lindquist E.A."/>
            <person name="Lipzen A."/>
            <person name="Ohm R.A."/>
            <person name="Wang M."/>
            <person name="Grigoriev I.V."/>
            <person name="Zambonelli A."/>
            <person name="Martin F.M."/>
        </authorList>
    </citation>
    <scope>NUCLEOTIDE SEQUENCE [LARGE SCALE GENOMIC DNA]</scope>
    <source>
        <strain evidence="1 2">Tbo3840</strain>
    </source>
</reference>
<dbReference type="AlphaFoldDB" id="A0A2T6ZDY3"/>
<keyword evidence="2" id="KW-1185">Reference proteome</keyword>
<proteinExistence type="predicted"/>